<dbReference type="NCBIfam" id="TIGR00077">
    <property type="entry name" value="lspA"/>
    <property type="match status" value="1"/>
</dbReference>
<feature type="domain" description="Phosphatidic acid phosphatase type 2/haloperoxidase" evidence="10">
    <location>
        <begin position="70"/>
        <end position="182"/>
    </location>
</feature>
<evidence type="ECO:0000256" key="4">
    <source>
        <dbReference type="ARBA" id="ARBA00022692"/>
    </source>
</evidence>
<evidence type="ECO:0000256" key="2">
    <source>
        <dbReference type="ARBA" id="ARBA00022475"/>
    </source>
</evidence>
<feature type="transmembrane region" description="Helical" evidence="9">
    <location>
        <begin position="236"/>
        <end position="255"/>
    </location>
</feature>
<dbReference type="PANTHER" id="PTHR33695:SF1">
    <property type="entry name" value="LIPOPROTEIN SIGNAL PEPTIDASE"/>
    <property type="match status" value="1"/>
</dbReference>
<evidence type="ECO:0000259" key="10">
    <source>
        <dbReference type="SMART" id="SM00014"/>
    </source>
</evidence>
<dbReference type="EC" id="3.4.23.36" evidence="9"/>
<keyword evidence="8 9" id="KW-0472">Membrane</keyword>
<dbReference type="SMART" id="SM00014">
    <property type="entry name" value="acidPPc"/>
    <property type="match status" value="1"/>
</dbReference>
<evidence type="ECO:0000256" key="6">
    <source>
        <dbReference type="ARBA" id="ARBA00022801"/>
    </source>
</evidence>
<dbReference type="AlphaFoldDB" id="A0A723AFN9"/>
<evidence type="ECO:0000256" key="5">
    <source>
        <dbReference type="ARBA" id="ARBA00022750"/>
    </source>
</evidence>
<reference evidence="11" key="1">
    <citation type="journal article" date="2018" name="Genome Biol.">
        <title>SKESA: strategic k-mer extension for scrupulous assemblies.</title>
        <authorList>
            <person name="Souvorov A."/>
            <person name="Agarwala R."/>
            <person name="Lipman D.J."/>
        </authorList>
    </citation>
    <scope>NUCLEOTIDE SEQUENCE</scope>
    <source>
        <strain evidence="11">R17.5426</strain>
    </source>
</reference>
<evidence type="ECO:0000256" key="7">
    <source>
        <dbReference type="ARBA" id="ARBA00022989"/>
    </source>
</evidence>
<evidence type="ECO:0000256" key="8">
    <source>
        <dbReference type="ARBA" id="ARBA00023136"/>
    </source>
</evidence>
<comment type="caution">
    <text evidence="9">Lacks conserved residue(s) required for the propagation of feature annotation.</text>
</comment>
<dbReference type="HAMAP" id="MF_00161">
    <property type="entry name" value="LspA"/>
    <property type="match status" value="1"/>
</dbReference>
<feature type="transmembrane region" description="Helical" evidence="9">
    <location>
        <begin position="168"/>
        <end position="189"/>
    </location>
</feature>
<keyword evidence="7 9" id="KW-1133">Transmembrane helix</keyword>
<dbReference type="Pfam" id="PF01252">
    <property type="entry name" value="Peptidase_A8"/>
    <property type="match status" value="1"/>
</dbReference>
<comment type="function">
    <text evidence="9">This protein specifically catalyzes the removal of signal peptides from prolipoproteins.</text>
</comment>
<gene>
    <name evidence="9 11" type="primary">lspA</name>
    <name evidence="11" type="ORF">G1455_24415</name>
</gene>
<dbReference type="InterPro" id="IPR036938">
    <property type="entry name" value="PAP2/HPO_sf"/>
</dbReference>
<evidence type="ECO:0000256" key="1">
    <source>
        <dbReference type="ARBA" id="ARBA00006139"/>
    </source>
</evidence>
<feature type="transmembrane region" description="Helical" evidence="9">
    <location>
        <begin position="32"/>
        <end position="56"/>
    </location>
</feature>
<proteinExistence type="inferred from homology"/>
<dbReference type="Pfam" id="PF01569">
    <property type="entry name" value="PAP2"/>
    <property type="match status" value="1"/>
</dbReference>
<feature type="transmembrane region" description="Helical" evidence="9">
    <location>
        <begin position="326"/>
        <end position="346"/>
    </location>
</feature>
<dbReference type="PRINTS" id="PR00781">
    <property type="entry name" value="LIPOSIGPTASE"/>
</dbReference>
<dbReference type="EMBL" id="DAAQHZ010000022">
    <property type="protein sequence ID" value="HAD9412143.1"/>
    <property type="molecule type" value="Genomic_DNA"/>
</dbReference>
<feature type="transmembrane region" description="Helical" evidence="9">
    <location>
        <begin position="143"/>
        <end position="161"/>
    </location>
</feature>
<accession>A0A723AFN9</accession>
<dbReference type="Gene3D" id="1.20.144.10">
    <property type="entry name" value="Phosphatidic acid phosphatase type 2/haloperoxidase"/>
    <property type="match status" value="1"/>
</dbReference>
<keyword evidence="4 9" id="KW-0812">Transmembrane</keyword>
<comment type="catalytic activity">
    <reaction evidence="9">
        <text>Release of signal peptides from bacterial membrane prolipoproteins. Hydrolyzes -Xaa-Yaa-Zaa-|-(S,diacylglyceryl)Cys-, in which Xaa is hydrophobic (preferably Leu), and Yaa (Ala or Ser) and Zaa (Gly or Ala) have small, neutral side chains.</text>
        <dbReference type="EC" id="3.4.23.36"/>
    </reaction>
</comment>
<evidence type="ECO:0000313" key="11">
    <source>
        <dbReference type="EMBL" id="HAD9412143.1"/>
    </source>
</evidence>
<evidence type="ECO:0000256" key="9">
    <source>
        <dbReference type="HAMAP-Rule" id="MF_00161"/>
    </source>
</evidence>
<dbReference type="UniPathway" id="UPA00665"/>
<dbReference type="CDD" id="cd01610">
    <property type="entry name" value="PAP2_like"/>
    <property type="match status" value="1"/>
</dbReference>
<feature type="active site" evidence="9">
    <location>
        <position position="330"/>
    </location>
</feature>
<comment type="caution">
    <text evidence="11">The sequence shown here is derived from an EMBL/GenBank/DDBJ whole genome shotgun (WGS) entry which is preliminary data.</text>
</comment>
<sequence>MNWKFIFYDWYGLNAELFEAINAGMPVTLGPLVWFLSLVSNYWTAPLMLLGLWGWSRFALLPAQANAVWYRFIIFSTAILLALLATSVLKLWLDFPRPTAVFGELVSIAGEHEKNYSFPSEHATYSALVVGTLWTLVGYRGQISLVLYAVLAGWACIAAGISFPADILAGWCIGLGCIVIARTLIAFIAPVWQTTRHASSLIWYGVTFFAFITDQLTKFVIVRIYSYGEQVEVTPFFNLVHVLNPGAAFSFLAGAGGWQRYFFITFGLAFSAWLAYMLKKQLSRPEALGYSLMLGGALGNIADRILRGSVVDLLDVHWQDIHWPAFNLADVFVAAGVTCLIISSLYQTRLARTEKKSDGVIP</sequence>
<feature type="transmembrane region" description="Helical" evidence="9">
    <location>
        <begin position="261"/>
        <end position="278"/>
    </location>
</feature>
<feature type="transmembrane region" description="Helical" evidence="9">
    <location>
        <begin position="201"/>
        <end position="224"/>
    </location>
</feature>
<protein>
    <recommendedName>
        <fullName evidence="9">Lipoprotein signal peptidase</fullName>
        <ecNumber evidence="9">3.4.23.36</ecNumber>
    </recommendedName>
    <alternativeName>
        <fullName evidence="9">Prolipoprotein signal peptidase</fullName>
    </alternativeName>
    <alternativeName>
        <fullName evidence="9">Signal peptidase II</fullName>
        <shortName evidence="9">SPase II</shortName>
    </alternativeName>
</protein>
<feature type="active site" evidence="9">
    <location>
        <position position="312"/>
    </location>
</feature>
<comment type="pathway">
    <text evidence="9">Protein modification; lipoprotein biosynthesis (signal peptide cleavage).</text>
</comment>
<dbReference type="PANTHER" id="PTHR33695">
    <property type="entry name" value="LIPOPROTEIN SIGNAL PEPTIDASE"/>
    <property type="match status" value="1"/>
</dbReference>
<keyword evidence="2 9" id="KW-1003">Cell membrane</keyword>
<evidence type="ECO:0000256" key="3">
    <source>
        <dbReference type="ARBA" id="ARBA00022670"/>
    </source>
</evidence>
<dbReference type="GO" id="GO:0006508">
    <property type="term" value="P:proteolysis"/>
    <property type="evidence" value="ECO:0007669"/>
    <property type="project" value="UniProtKB-KW"/>
</dbReference>
<keyword evidence="5 9" id="KW-0064">Aspartyl protease</keyword>
<comment type="similarity">
    <text evidence="1 9">Belongs to the peptidase A8 family.</text>
</comment>
<feature type="transmembrane region" description="Helical" evidence="9">
    <location>
        <begin position="287"/>
        <end position="306"/>
    </location>
</feature>
<organism evidence="11">
    <name type="scientific">Salmonella enterica</name>
    <name type="common">Salmonella choleraesuis</name>
    <dbReference type="NCBI Taxonomy" id="28901"/>
    <lineage>
        <taxon>Bacteria</taxon>
        <taxon>Pseudomonadati</taxon>
        <taxon>Pseudomonadota</taxon>
        <taxon>Gammaproteobacteria</taxon>
        <taxon>Enterobacterales</taxon>
        <taxon>Enterobacteriaceae</taxon>
        <taxon>Salmonella</taxon>
    </lineage>
</organism>
<comment type="subcellular location">
    <subcellularLocation>
        <location evidence="9">Cell membrane</location>
        <topology evidence="9">Multi-pass membrane protein</topology>
    </subcellularLocation>
</comment>
<dbReference type="InterPro" id="IPR001872">
    <property type="entry name" value="Peptidase_A8"/>
</dbReference>
<dbReference type="GO" id="GO:0005886">
    <property type="term" value="C:plasma membrane"/>
    <property type="evidence" value="ECO:0007669"/>
    <property type="project" value="UniProtKB-SubCell"/>
</dbReference>
<reference evidence="11" key="2">
    <citation type="submission" date="2019-01" db="EMBL/GenBank/DDBJ databases">
        <authorList>
            <consortium name="NCBI Pathogen Detection Project"/>
        </authorList>
    </citation>
    <scope>NUCLEOTIDE SEQUENCE</scope>
    <source>
        <strain evidence="11">R17.5426</strain>
    </source>
</reference>
<feature type="transmembrane region" description="Helical" evidence="9">
    <location>
        <begin position="68"/>
        <end position="93"/>
    </location>
</feature>
<dbReference type="SUPFAM" id="SSF48317">
    <property type="entry name" value="Acid phosphatase/Vanadium-dependent haloperoxidase"/>
    <property type="match status" value="1"/>
</dbReference>
<keyword evidence="3 9" id="KW-0645">Protease</keyword>
<dbReference type="GO" id="GO:0004190">
    <property type="term" value="F:aspartic-type endopeptidase activity"/>
    <property type="evidence" value="ECO:0007669"/>
    <property type="project" value="UniProtKB-UniRule"/>
</dbReference>
<keyword evidence="6 9" id="KW-0378">Hydrolase</keyword>
<name>A0A723AFN9_SALER</name>
<dbReference type="InterPro" id="IPR000326">
    <property type="entry name" value="PAP2/HPO"/>
</dbReference>